<reference evidence="3" key="1">
    <citation type="submission" date="2019-11" db="EMBL/GenBank/DDBJ databases">
        <authorList>
            <person name="Liu Y."/>
            <person name="Hou J."/>
            <person name="Li T.-Q."/>
            <person name="Guan C.-H."/>
            <person name="Wu X."/>
            <person name="Wu H.-Z."/>
            <person name="Ling F."/>
            <person name="Zhang R."/>
            <person name="Shi X.-G."/>
            <person name="Ren J.-P."/>
            <person name="Chen E.-F."/>
            <person name="Sun J.-M."/>
        </authorList>
    </citation>
    <scope>NUCLEOTIDE SEQUENCE</scope>
    <source>
        <strain evidence="3">Adult_tree_wgs_1</strain>
        <tissue evidence="3">Leaves</tissue>
    </source>
</reference>
<evidence type="ECO:0000313" key="3">
    <source>
        <dbReference type="EMBL" id="KAF7133217.1"/>
    </source>
</evidence>
<feature type="compositionally biased region" description="Polar residues" evidence="2">
    <location>
        <begin position="470"/>
        <end position="495"/>
    </location>
</feature>
<evidence type="ECO:0008006" key="5">
    <source>
        <dbReference type="Google" id="ProtNLM"/>
    </source>
</evidence>
<dbReference type="OrthoDB" id="428895at2759"/>
<dbReference type="PANTHER" id="PTHR12794">
    <property type="entry name" value="GEMIN2"/>
    <property type="match status" value="1"/>
</dbReference>
<comment type="similarity">
    <text evidence="1">Belongs to the gemin-2 family.</text>
</comment>
<comment type="caution">
    <text evidence="3">The sequence shown here is derived from an EMBL/GenBank/DDBJ whole genome shotgun (WGS) entry which is preliminary data.</text>
</comment>
<name>A0A834LF88_RHOSS</name>
<dbReference type="Proteomes" id="UP000626092">
    <property type="component" value="Unassembled WGS sequence"/>
</dbReference>
<evidence type="ECO:0000256" key="1">
    <source>
        <dbReference type="ARBA" id="ARBA00025758"/>
    </source>
</evidence>
<evidence type="ECO:0000256" key="2">
    <source>
        <dbReference type="SAM" id="MobiDB-lite"/>
    </source>
</evidence>
<sequence length="593" mass="66346">MEETTQCGLKIEVIDETAVIETTPVCEESEGNGVDINNVLRQETDGKKEKRNRRRGKGARKFVGTNGQENIVIHTAQVHTGFSKKAERIYTREEMEALRFVNLEAQQKKWVEVYCGLGPNVARDYEGLIDSNNQNHIQVNFDPRQQFGKKGKKIHGVLVAIWLRDRLHALAVFSDLKSAFDRHGGCKGKREPSENLCALRNGINEQGINFICKTSEISRVGSYANSSVRNGVIHLLFVYYFWWVNISGFNNWQNFSVSTFRNVSGEDLFCSQVMDDEIDNINPLDPACDLGVGVEEECIEEDDSDEDYSSIQRPAFFVTGEPNFDAGPPQDGLEYLRRVRWEAAHVPKVKVAKLERSKLKKEQTAYMPIIPDIEKCPEHLLPMKQWEDAFMADFSELRLALSRLDDSRAEISAQYPFSSTIHPEESSNQLPETIIAENFDNLTNGVDESSEALDCSTPESPDYPRPVPSVNENDASPSLDNDSSKTSVCGSSSDSPTLSAVLGMDSVARLSSLRRRIRLAENMTTLSRNDCAWLFALCAAIDTPLDADTCAALRCLLRKCASLRAGKLELDDEVVMLNILATITGKYFGQSDL</sequence>
<proteinExistence type="inferred from homology"/>
<dbReference type="PANTHER" id="PTHR12794:SF0">
    <property type="entry name" value="GEM-ASSOCIATED PROTEIN 2"/>
    <property type="match status" value="1"/>
</dbReference>
<keyword evidence="4" id="KW-1185">Reference proteome</keyword>
<dbReference type="Gene3D" id="1.20.58.1070">
    <property type="match status" value="1"/>
</dbReference>
<dbReference type="InterPro" id="IPR035426">
    <property type="entry name" value="Gemin2/Brr1"/>
</dbReference>
<accession>A0A834LF88</accession>
<organism evidence="3 4">
    <name type="scientific">Rhododendron simsii</name>
    <name type="common">Sims's rhododendron</name>
    <dbReference type="NCBI Taxonomy" id="118357"/>
    <lineage>
        <taxon>Eukaryota</taxon>
        <taxon>Viridiplantae</taxon>
        <taxon>Streptophyta</taxon>
        <taxon>Embryophyta</taxon>
        <taxon>Tracheophyta</taxon>
        <taxon>Spermatophyta</taxon>
        <taxon>Magnoliopsida</taxon>
        <taxon>eudicotyledons</taxon>
        <taxon>Gunneridae</taxon>
        <taxon>Pentapetalae</taxon>
        <taxon>asterids</taxon>
        <taxon>Ericales</taxon>
        <taxon>Ericaceae</taxon>
        <taxon>Ericoideae</taxon>
        <taxon>Rhodoreae</taxon>
        <taxon>Rhododendron</taxon>
    </lineage>
</organism>
<dbReference type="GO" id="GO:0032797">
    <property type="term" value="C:SMN complex"/>
    <property type="evidence" value="ECO:0007669"/>
    <property type="project" value="TreeGrafter"/>
</dbReference>
<dbReference type="EMBL" id="WJXA01000009">
    <property type="protein sequence ID" value="KAF7133217.1"/>
    <property type="molecule type" value="Genomic_DNA"/>
</dbReference>
<dbReference type="GO" id="GO:0005634">
    <property type="term" value="C:nucleus"/>
    <property type="evidence" value="ECO:0007669"/>
    <property type="project" value="TreeGrafter"/>
</dbReference>
<dbReference type="GO" id="GO:0000387">
    <property type="term" value="P:spliceosomal snRNP assembly"/>
    <property type="evidence" value="ECO:0007669"/>
    <property type="project" value="InterPro"/>
</dbReference>
<gene>
    <name evidence="3" type="ORF">RHSIM_Rhsim09G0031800</name>
</gene>
<evidence type="ECO:0000313" key="4">
    <source>
        <dbReference type="Proteomes" id="UP000626092"/>
    </source>
</evidence>
<feature type="region of interest" description="Disordered" evidence="2">
    <location>
        <begin position="447"/>
        <end position="495"/>
    </location>
</feature>
<dbReference type="AlphaFoldDB" id="A0A834LF88"/>
<protein>
    <recommendedName>
        <fullName evidence="5">Gem-associated protein 2</fullName>
    </recommendedName>
</protein>
<dbReference type="Pfam" id="PF04938">
    <property type="entry name" value="SIP1"/>
    <property type="match status" value="1"/>
</dbReference>